<reference evidence="2 3" key="1">
    <citation type="submission" date="2019-03" db="EMBL/GenBank/DDBJ databases">
        <title>Genomic Encyclopedia of Type Strains, Phase IV (KMG-IV): sequencing the most valuable type-strain genomes for metagenomic binning, comparative biology and taxonomic classification.</title>
        <authorList>
            <person name="Goeker M."/>
        </authorList>
    </citation>
    <scope>NUCLEOTIDE SEQUENCE [LARGE SCALE GENOMIC DNA]</scope>
    <source>
        <strain evidence="2 3">DSM 21100</strain>
    </source>
</reference>
<comment type="similarity">
    <text evidence="1">Belongs to the terpene synthase family.</text>
</comment>
<dbReference type="EC" id="4.2.3.-" evidence="1"/>
<evidence type="ECO:0000313" key="2">
    <source>
        <dbReference type="EMBL" id="TCS87286.1"/>
    </source>
</evidence>
<keyword evidence="3" id="KW-1185">Reference proteome</keyword>
<keyword evidence="1" id="KW-0456">Lyase</keyword>
<dbReference type="SFLD" id="SFLDG01020">
    <property type="entry name" value="Terpene_Cyclase_Like_2"/>
    <property type="match status" value="1"/>
</dbReference>
<dbReference type="AlphaFoldDB" id="A0A4V2UTQ9"/>
<dbReference type="EMBL" id="SMAD01000005">
    <property type="protein sequence ID" value="TCS87286.1"/>
    <property type="molecule type" value="Genomic_DNA"/>
</dbReference>
<keyword evidence="1" id="KW-0479">Metal-binding</keyword>
<proteinExistence type="inferred from homology"/>
<dbReference type="PANTHER" id="PTHR35201">
    <property type="entry name" value="TERPENE SYNTHASE"/>
    <property type="match status" value="1"/>
</dbReference>
<dbReference type="InterPro" id="IPR034686">
    <property type="entry name" value="Terpene_cyclase-like_2"/>
</dbReference>
<evidence type="ECO:0000256" key="1">
    <source>
        <dbReference type="RuleBase" id="RU366034"/>
    </source>
</evidence>
<accession>A0A4V2UTQ9</accession>
<dbReference type="GO" id="GO:0010333">
    <property type="term" value="F:terpene synthase activity"/>
    <property type="evidence" value="ECO:0007669"/>
    <property type="project" value="InterPro"/>
</dbReference>
<sequence length="357" mass="41805">MALWQCEPLFIPRDIRFRLRNIRLRTCVAKVVYVTWANINTSNRMNTAAQMIHYPFEKGINPEINFLREWAGLCIQWQYTCLSAADRKVALETNYGNVAAYYYPTASFKKVLPICRWMIYVGCYDDTFGTRSRNVLERVNARVNQVYRGERALSSDTGLEGEFLWQVERIMKEFRPFSSTEWEQRFAANNKLFLDALVTATDYNYREKVRYPSLEEYLAIRQNIVAVYPCTNMAEIVADFILPPEVEQHPVIKRINQLTTLLMAFCNDFFSVERERRDHEAMNLILVIEHERNCSFTDACAAAASIHDRFVSEFQKLRSDLPDFGELNASLERYISTLELMIHGNLLWHLGTTRHRV</sequence>
<dbReference type="Proteomes" id="UP000295807">
    <property type="component" value="Unassembled WGS sequence"/>
</dbReference>
<dbReference type="SFLD" id="SFLDS00005">
    <property type="entry name" value="Isoprenoid_Synthase_Type_I"/>
    <property type="match status" value="1"/>
</dbReference>
<evidence type="ECO:0000313" key="3">
    <source>
        <dbReference type="Proteomes" id="UP000295807"/>
    </source>
</evidence>
<comment type="cofactor">
    <cofactor evidence="1">
        <name>Mg(2+)</name>
        <dbReference type="ChEBI" id="CHEBI:18420"/>
    </cofactor>
</comment>
<dbReference type="SUPFAM" id="SSF48576">
    <property type="entry name" value="Terpenoid synthases"/>
    <property type="match status" value="1"/>
</dbReference>
<organism evidence="2 3">
    <name type="scientific">Anseongella ginsenosidimutans</name>
    <dbReference type="NCBI Taxonomy" id="496056"/>
    <lineage>
        <taxon>Bacteria</taxon>
        <taxon>Pseudomonadati</taxon>
        <taxon>Bacteroidota</taxon>
        <taxon>Sphingobacteriia</taxon>
        <taxon>Sphingobacteriales</taxon>
        <taxon>Sphingobacteriaceae</taxon>
        <taxon>Anseongella</taxon>
    </lineage>
</organism>
<dbReference type="Pfam" id="PF19086">
    <property type="entry name" value="Terpene_syn_C_2"/>
    <property type="match status" value="1"/>
</dbReference>
<dbReference type="GO" id="GO:0046872">
    <property type="term" value="F:metal ion binding"/>
    <property type="evidence" value="ECO:0007669"/>
    <property type="project" value="UniProtKB-KW"/>
</dbReference>
<dbReference type="InterPro" id="IPR008949">
    <property type="entry name" value="Isoprenoid_synthase_dom_sf"/>
</dbReference>
<gene>
    <name evidence="2" type="ORF">EDD80_105100</name>
</gene>
<dbReference type="Gene3D" id="1.10.600.10">
    <property type="entry name" value="Farnesyl Diphosphate Synthase"/>
    <property type="match status" value="1"/>
</dbReference>
<keyword evidence="1" id="KW-0460">Magnesium</keyword>
<protein>
    <recommendedName>
        <fullName evidence="1">Terpene synthase</fullName>
        <ecNumber evidence="1">4.2.3.-</ecNumber>
    </recommendedName>
</protein>
<name>A0A4V2UTQ9_9SPHI</name>
<dbReference type="PANTHER" id="PTHR35201:SF4">
    <property type="entry name" value="BETA-PINACENE SYNTHASE-RELATED"/>
    <property type="match status" value="1"/>
</dbReference>
<comment type="caution">
    <text evidence="2">The sequence shown here is derived from an EMBL/GenBank/DDBJ whole genome shotgun (WGS) entry which is preliminary data.</text>
</comment>